<dbReference type="OrthoDB" id="1848419at2759"/>
<reference evidence="7" key="1">
    <citation type="submission" date="2020-07" db="EMBL/GenBank/DDBJ databases">
        <title>Ethylene signaling mediates host invasion by parasitic plants.</title>
        <authorList>
            <person name="Yoshida S."/>
        </authorList>
    </citation>
    <scope>NUCLEOTIDE SEQUENCE</scope>
    <source>
        <strain evidence="7">Okayama</strain>
    </source>
</reference>
<dbReference type="PANTHER" id="PTHR31232">
    <property type="match status" value="1"/>
</dbReference>
<feature type="signal peptide" evidence="6">
    <location>
        <begin position="1"/>
        <end position="20"/>
    </location>
</feature>
<evidence type="ECO:0000313" key="7">
    <source>
        <dbReference type="EMBL" id="GFP80003.1"/>
    </source>
</evidence>
<dbReference type="EMBL" id="BMAC01000014">
    <property type="protein sequence ID" value="GFP80003.1"/>
    <property type="molecule type" value="Genomic_DNA"/>
</dbReference>
<dbReference type="GO" id="GO:0060320">
    <property type="term" value="P:rejection of self pollen"/>
    <property type="evidence" value="ECO:0007669"/>
    <property type="project" value="UniProtKB-KW"/>
</dbReference>
<comment type="caution">
    <text evidence="7">The sequence shown here is derived from an EMBL/GenBank/DDBJ whole genome shotgun (WGS) entry which is preliminary data.</text>
</comment>
<evidence type="ECO:0000256" key="3">
    <source>
        <dbReference type="ARBA" id="ARBA00022471"/>
    </source>
</evidence>
<evidence type="ECO:0000256" key="1">
    <source>
        <dbReference type="ARBA" id="ARBA00004613"/>
    </source>
</evidence>
<dbReference type="AlphaFoldDB" id="A0A830B603"/>
<organism evidence="7 8">
    <name type="scientific">Phtheirospermum japonicum</name>
    <dbReference type="NCBI Taxonomy" id="374723"/>
    <lineage>
        <taxon>Eukaryota</taxon>
        <taxon>Viridiplantae</taxon>
        <taxon>Streptophyta</taxon>
        <taxon>Embryophyta</taxon>
        <taxon>Tracheophyta</taxon>
        <taxon>Spermatophyta</taxon>
        <taxon>Magnoliopsida</taxon>
        <taxon>eudicotyledons</taxon>
        <taxon>Gunneridae</taxon>
        <taxon>Pentapetalae</taxon>
        <taxon>asterids</taxon>
        <taxon>lamiids</taxon>
        <taxon>Lamiales</taxon>
        <taxon>Orobanchaceae</taxon>
        <taxon>Orobanchaceae incertae sedis</taxon>
        <taxon>Phtheirospermum</taxon>
    </lineage>
</organism>
<name>A0A830B603_9LAMI</name>
<evidence type="ECO:0000256" key="5">
    <source>
        <dbReference type="ARBA" id="ARBA00022729"/>
    </source>
</evidence>
<dbReference type="InterPro" id="IPR010264">
    <property type="entry name" value="Self-incomp_S1"/>
</dbReference>
<gene>
    <name evidence="7" type="ORF">PHJA_000143800</name>
</gene>
<dbReference type="GO" id="GO:0005576">
    <property type="term" value="C:extracellular region"/>
    <property type="evidence" value="ECO:0007669"/>
    <property type="project" value="UniProtKB-SubCell"/>
</dbReference>
<feature type="chain" id="PRO_5033096442" description="S-protein homolog" evidence="6">
    <location>
        <begin position="21"/>
        <end position="135"/>
    </location>
</feature>
<evidence type="ECO:0000256" key="6">
    <source>
        <dbReference type="RuleBase" id="RU367044"/>
    </source>
</evidence>
<evidence type="ECO:0000256" key="2">
    <source>
        <dbReference type="ARBA" id="ARBA00005581"/>
    </source>
</evidence>
<proteinExistence type="inferred from homology"/>
<keyword evidence="5 6" id="KW-0732">Signal</keyword>
<sequence>MNIALLLFVIAFNIFQTSVAKYCWKDLPITVFILNNLPPNSPPLKLRCQSKDDDLGYHTLWPHQDFHWTFCQNIFGKTLFFCHLYWGSKQRACDVFRTKWVNPPRFEFWWSVTSDGIYSNNYNDNRTYYKTYEWN</sequence>
<dbReference type="Proteomes" id="UP000653305">
    <property type="component" value="Unassembled WGS sequence"/>
</dbReference>
<comment type="subcellular location">
    <subcellularLocation>
        <location evidence="1 6">Secreted</location>
    </subcellularLocation>
</comment>
<evidence type="ECO:0000313" key="8">
    <source>
        <dbReference type="Proteomes" id="UP000653305"/>
    </source>
</evidence>
<keyword evidence="8" id="KW-1185">Reference proteome</keyword>
<protein>
    <recommendedName>
        <fullName evidence="6">S-protein homolog</fullName>
    </recommendedName>
</protein>
<evidence type="ECO:0000256" key="4">
    <source>
        <dbReference type="ARBA" id="ARBA00022525"/>
    </source>
</evidence>
<comment type="similarity">
    <text evidence="2 6">Belongs to the plant self-incompatibility (S1) protein family.</text>
</comment>
<dbReference type="Pfam" id="PF05938">
    <property type="entry name" value="Self-incomp_S1"/>
    <property type="match status" value="1"/>
</dbReference>
<accession>A0A830B603</accession>
<dbReference type="PANTHER" id="PTHR31232:SF155">
    <property type="entry name" value="PLANT SELF-INCOMPATIBILITY PROTEIN S1 FAMILY"/>
    <property type="match status" value="1"/>
</dbReference>
<keyword evidence="4 6" id="KW-0964">Secreted</keyword>
<keyword evidence="3 6" id="KW-0713">Self-incompatibility</keyword>